<protein>
    <recommendedName>
        <fullName evidence="2">Disease resistance protein At4g27190-like leucine-rich repeats domain-containing protein</fullName>
    </recommendedName>
</protein>
<evidence type="ECO:0000313" key="4">
    <source>
        <dbReference type="Proteomes" id="UP001603857"/>
    </source>
</evidence>
<accession>A0ABD1MNV7</accession>
<proteinExistence type="predicted"/>
<name>A0ABD1MNV7_9FABA</name>
<sequence length="710" mass="80887">MKVIQCESMETIVSEQENKKSEKIIFRELREIELVALHKLESFCSSNSCDFEFPSLEKVVASACGKMEMFTSSKKPEVNETLKQICVSHGEEKKRLYWEGDLNATISHVFKFRKYFEGMGEMSFSNHPELWQAWQGVVDPQSIHNWFHSLKILKLEKCDIQPYAIPSNILPYLTSLRELEVRNCKYVKVIFEMNVREGAGAVFQLQKLTLQGLKMLMHVWKRNGEGTHNFENLQLVFVSGCVKLLNVFPAALAKNLKKLEKLEIEKCDELQEIVEKEEKTGIQNFEFPCLTTLQLQCLPRLIYFYPAPFILQSPELSNLFVFGCPELELFKSANRNPLFSDLKDFFNLEELTLKWAHSSGLKSALEGHTGNLDYLNNIRLFFDVGVNERPVLPIEILLKAPNLKEMSIESCHCLDVFAAQIPEIEEKRMLKSLKTLTLNGVWKLGSIGSEDSPWLSVIGDTLHKFQVIDCPDLKTLVHSTSAAVSFFCLKELFISDCGGLVCLFTSSTVNKLTHLERIDVSNCESLQEIVAQEEDNPTWGQIKLERLYCIVLKRLPKLECFYAGNYTLQLPSLKQVDIWKCRKMEIFSQGRINVESSFKGLQASNDSNDELVLYDDDVNSSVKKVFLLQVEEDLGLMRGRGKARPDARPKRPRKGSAWCEAEEGLGFVAVDIGSAQGEAEYGSACREPCPVYKPPKRGIRRMLSIYVVEG</sequence>
<gene>
    <name evidence="3" type="ORF">Fmac_011812</name>
</gene>
<dbReference type="InterPro" id="IPR057135">
    <property type="entry name" value="At4g27190-like_LRR"/>
</dbReference>
<evidence type="ECO:0000313" key="3">
    <source>
        <dbReference type="EMBL" id="KAL2337366.1"/>
    </source>
</evidence>
<comment type="caution">
    <text evidence="3">The sequence shown here is derived from an EMBL/GenBank/DDBJ whole genome shotgun (WGS) entry which is preliminary data.</text>
</comment>
<organism evidence="3 4">
    <name type="scientific">Flemingia macrophylla</name>
    <dbReference type="NCBI Taxonomy" id="520843"/>
    <lineage>
        <taxon>Eukaryota</taxon>
        <taxon>Viridiplantae</taxon>
        <taxon>Streptophyta</taxon>
        <taxon>Embryophyta</taxon>
        <taxon>Tracheophyta</taxon>
        <taxon>Spermatophyta</taxon>
        <taxon>Magnoliopsida</taxon>
        <taxon>eudicotyledons</taxon>
        <taxon>Gunneridae</taxon>
        <taxon>Pentapetalae</taxon>
        <taxon>rosids</taxon>
        <taxon>fabids</taxon>
        <taxon>Fabales</taxon>
        <taxon>Fabaceae</taxon>
        <taxon>Papilionoideae</taxon>
        <taxon>50 kb inversion clade</taxon>
        <taxon>NPAAA clade</taxon>
        <taxon>indigoferoid/millettioid clade</taxon>
        <taxon>Phaseoleae</taxon>
        <taxon>Flemingia</taxon>
    </lineage>
</organism>
<dbReference type="PANTHER" id="PTHR33463:SF209">
    <property type="entry name" value="DISEASE RESISTANCE PROTEIN RPS2-LIKE"/>
    <property type="match status" value="1"/>
</dbReference>
<evidence type="ECO:0000259" key="2">
    <source>
        <dbReference type="Pfam" id="PF23247"/>
    </source>
</evidence>
<dbReference type="InterPro" id="IPR032675">
    <property type="entry name" value="LRR_dom_sf"/>
</dbReference>
<dbReference type="Proteomes" id="UP001603857">
    <property type="component" value="Unassembled WGS sequence"/>
</dbReference>
<feature type="domain" description="Disease resistance protein At4g27190-like leucine-rich repeats" evidence="2">
    <location>
        <begin position="484"/>
        <end position="585"/>
    </location>
</feature>
<reference evidence="3 4" key="1">
    <citation type="submission" date="2024-08" db="EMBL/GenBank/DDBJ databases">
        <title>Insights into the chromosomal genome structure of Flemingia macrophylla.</title>
        <authorList>
            <person name="Ding Y."/>
            <person name="Zhao Y."/>
            <person name="Bi W."/>
            <person name="Wu M."/>
            <person name="Zhao G."/>
            <person name="Gong Y."/>
            <person name="Li W."/>
            <person name="Zhang P."/>
        </authorList>
    </citation>
    <scope>NUCLEOTIDE SEQUENCE [LARGE SCALE GENOMIC DNA]</scope>
    <source>
        <strain evidence="3">DYQJB</strain>
        <tissue evidence="3">Leaf</tissue>
    </source>
</reference>
<dbReference type="PANTHER" id="PTHR33463">
    <property type="entry name" value="NB-ARC DOMAIN-CONTAINING PROTEIN-RELATED"/>
    <property type="match status" value="1"/>
</dbReference>
<dbReference type="InterPro" id="IPR050905">
    <property type="entry name" value="Plant_NBS-LRR"/>
</dbReference>
<evidence type="ECO:0000256" key="1">
    <source>
        <dbReference type="ARBA" id="ARBA00022821"/>
    </source>
</evidence>
<dbReference type="Pfam" id="PF23247">
    <property type="entry name" value="LRR_RPS2"/>
    <property type="match status" value="2"/>
</dbReference>
<dbReference type="AlphaFoldDB" id="A0ABD1MNV7"/>
<feature type="domain" description="Disease resistance protein At4g27190-like leucine-rich repeats" evidence="2">
    <location>
        <begin position="122"/>
        <end position="268"/>
    </location>
</feature>
<dbReference type="Gene3D" id="3.80.10.10">
    <property type="entry name" value="Ribonuclease Inhibitor"/>
    <property type="match status" value="2"/>
</dbReference>
<keyword evidence="4" id="KW-1185">Reference proteome</keyword>
<dbReference type="EMBL" id="JBGMDY010000004">
    <property type="protein sequence ID" value="KAL2337366.1"/>
    <property type="molecule type" value="Genomic_DNA"/>
</dbReference>
<keyword evidence="1" id="KW-0611">Plant defense</keyword>
<dbReference type="SUPFAM" id="SSF52047">
    <property type="entry name" value="RNI-like"/>
    <property type="match status" value="1"/>
</dbReference>